<name>A0A317KW78_9BACI</name>
<dbReference type="InterPro" id="IPR013780">
    <property type="entry name" value="Glyco_hydro_b"/>
</dbReference>
<reference evidence="3 4" key="1">
    <citation type="submission" date="2018-05" db="EMBL/GenBank/DDBJ databases">
        <title>Genomic analysis of Gracilibacillus dipsosauri DD1 reveals novel features of a salt-tolerant amylase.</title>
        <authorList>
            <person name="Deutch C.E."/>
            <person name="Yang S."/>
        </authorList>
    </citation>
    <scope>NUCLEOTIDE SEQUENCE [LARGE SCALE GENOMIC DNA]</scope>
    <source>
        <strain evidence="3 4">DD1</strain>
    </source>
</reference>
<sequence>MKKTKYSIISLIGLMIVTLFLPLHVTKAEEVRDETIYYILVDRFVNGDSSNDGELNIEDSKAFHGGDLDGVMEKIPDLKKLGITTINLSPIMSTNAYHGFSTLDHQTIHKSFGSIVRLKQLVEQAHKEEMKVILDFVADNVAPNHPLASDQDSTLFGEQVATIDTRNEQVQQYLLEAASYWLKEANIDGFHLYLDGEADETFIQAFEHQVKEEKENAIVLVDGAEEGNLVVNHEFQNEAVALLKQAGTSLKPLFDEEDFLQSDQILSMETVFSNRFAFESMQEEYHPVTRWKLAATLLYALPGSAFFYQGLEVPMDNGVAEHDHRMAELNKKDEEITQHLEKLATIHRESKALSEGDMEFVEQVGEMTVFKRTYQDETLYVAINNDTQTQTATIENLGSNKQLKGLLEDNLIREQEDGSYKITLNRETSNIFVLEENTGLNWFFIAMMIVIFGGFVVFVIALNRRAKKVSNK</sequence>
<dbReference type="PANTHER" id="PTHR10357">
    <property type="entry name" value="ALPHA-AMYLASE FAMILY MEMBER"/>
    <property type="match status" value="1"/>
</dbReference>
<keyword evidence="1" id="KW-1133">Transmembrane helix</keyword>
<protein>
    <recommendedName>
        <fullName evidence="2">Glycosyl hydrolase family 13 catalytic domain-containing protein</fullName>
    </recommendedName>
</protein>
<keyword evidence="1" id="KW-0472">Membrane</keyword>
<dbReference type="InterPro" id="IPR054174">
    <property type="entry name" value="Alpha-amylase-like_C"/>
</dbReference>
<dbReference type="RefSeq" id="WP_109985072.1">
    <property type="nucleotide sequence ID" value="NZ_QGTD01000013.1"/>
</dbReference>
<keyword evidence="1" id="KW-0812">Transmembrane</keyword>
<dbReference type="SUPFAM" id="SSF51445">
    <property type="entry name" value="(Trans)glycosidases"/>
    <property type="match status" value="1"/>
</dbReference>
<evidence type="ECO:0000313" key="3">
    <source>
        <dbReference type="EMBL" id="PWU67751.1"/>
    </source>
</evidence>
<dbReference type="InterPro" id="IPR017853">
    <property type="entry name" value="GH"/>
</dbReference>
<dbReference type="InterPro" id="IPR006047">
    <property type="entry name" value="GH13_cat_dom"/>
</dbReference>
<dbReference type="Pfam" id="PF22026">
    <property type="entry name" value="Alpha-amylase_C_2"/>
    <property type="match status" value="1"/>
</dbReference>
<dbReference type="GO" id="GO:0005975">
    <property type="term" value="P:carbohydrate metabolic process"/>
    <property type="evidence" value="ECO:0007669"/>
    <property type="project" value="InterPro"/>
</dbReference>
<dbReference type="SMART" id="SM00642">
    <property type="entry name" value="Aamy"/>
    <property type="match status" value="1"/>
</dbReference>
<comment type="caution">
    <text evidence="3">The sequence shown here is derived from an EMBL/GenBank/DDBJ whole genome shotgun (WGS) entry which is preliminary data.</text>
</comment>
<dbReference type="OrthoDB" id="9805159at2"/>
<accession>A0A317KW78</accession>
<feature type="transmembrane region" description="Helical" evidence="1">
    <location>
        <begin position="442"/>
        <end position="462"/>
    </location>
</feature>
<evidence type="ECO:0000256" key="1">
    <source>
        <dbReference type="SAM" id="Phobius"/>
    </source>
</evidence>
<organism evidence="3 4">
    <name type="scientific">Gracilibacillus dipsosauri</name>
    <dbReference type="NCBI Taxonomy" id="178340"/>
    <lineage>
        <taxon>Bacteria</taxon>
        <taxon>Bacillati</taxon>
        <taxon>Bacillota</taxon>
        <taxon>Bacilli</taxon>
        <taxon>Bacillales</taxon>
        <taxon>Bacillaceae</taxon>
        <taxon>Gracilibacillus</taxon>
    </lineage>
</organism>
<dbReference type="AlphaFoldDB" id="A0A317KW78"/>
<evidence type="ECO:0000259" key="2">
    <source>
        <dbReference type="SMART" id="SM00642"/>
    </source>
</evidence>
<dbReference type="Gene3D" id="3.20.20.80">
    <property type="entry name" value="Glycosidases"/>
    <property type="match status" value="1"/>
</dbReference>
<dbReference type="SUPFAM" id="SSF51011">
    <property type="entry name" value="Glycosyl hydrolase domain"/>
    <property type="match status" value="1"/>
</dbReference>
<proteinExistence type="predicted"/>
<dbReference type="EMBL" id="QGTD01000013">
    <property type="protein sequence ID" value="PWU67751.1"/>
    <property type="molecule type" value="Genomic_DNA"/>
</dbReference>
<keyword evidence="4" id="KW-1185">Reference proteome</keyword>
<gene>
    <name evidence="3" type="ORF">DLJ74_14960</name>
</gene>
<dbReference type="Gene3D" id="2.60.40.1180">
    <property type="entry name" value="Golgi alpha-mannosidase II"/>
    <property type="match status" value="1"/>
</dbReference>
<dbReference type="Proteomes" id="UP000245624">
    <property type="component" value="Unassembled WGS sequence"/>
</dbReference>
<feature type="domain" description="Glycosyl hydrolase family 13 catalytic" evidence="2">
    <location>
        <begin position="38"/>
        <end position="347"/>
    </location>
</feature>
<dbReference type="Pfam" id="PF00128">
    <property type="entry name" value="Alpha-amylase"/>
    <property type="match status" value="1"/>
</dbReference>
<evidence type="ECO:0000313" key="4">
    <source>
        <dbReference type="Proteomes" id="UP000245624"/>
    </source>
</evidence>